<evidence type="ECO:0000313" key="1">
    <source>
        <dbReference type="EMBL" id="CDW47631.1"/>
    </source>
</evidence>
<dbReference type="AlphaFoldDB" id="A0A0K2VCG8"/>
<name>A0A0K2VCG8_LEPSM</name>
<sequence>MRPSRRLLKASLEISGKCLVSTAFKAVIFLSKDTEPGLSPRPEGDVQRVDIVNWSIVWL</sequence>
<proteinExistence type="predicted"/>
<accession>A0A0K2VCG8</accession>
<dbReference type="EMBL" id="HACA01030270">
    <property type="protein sequence ID" value="CDW47631.1"/>
    <property type="molecule type" value="Transcribed_RNA"/>
</dbReference>
<reference evidence="1" key="1">
    <citation type="submission" date="2014-05" db="EMBL/GenBank/DDBJ databases">
        <authorList>
            <person name="Chronopoulou M."/>
        </authorList>
    </citation>
    <scope>NUCLEOTIDE SEQUENCE</scope>
    <source>
        <tissue evidence="1">Whole organism</tissue>
    </source>
</reference>
<organism evidence="1">
    <name type="scientific">Lepeophtheirus salmonis</name>
    <name type="common">Salmon louse</name>
    <name type="synonym">Caligus salmonis</name>
    <dbReference type="NCBI Taxonomy" id="72036"/>
    <lineage>
        <taxon>Eukaryota</taxon>
        <taxon>Metazoa</taxon>
        <taxon>Ecdysozoa</taxon>
        <taxon>Arthropoda</taxon>
        <taxon>Crustacea</taxon>
        <taxon>Multicrustacea</taxon>
        <taxon>Hexanauplia</taxon>
        <taxon>Copepoda</taxon>
        <taxon>Siphonostomatoida</taxon>
        <taxon>Caligidae</taxon>
        <taxon>Lepeophtheirus</taxon>
    </lineage>
</organism>
<protein>
    <submittedName>
        <fullName evidence="1">Uncharacterized protein</fullName>
    </submittedName>
</protein>